<reference evidence="5" key="1">
    <citation type="journal article" date="2014" name="Int. J. Syst. Evol. Microbiol.">
        <title>Complete genome sequence of Corynebacterium casei LMG S-19264T (=DSM 44701T), isolated from a smear-ripened cheese.</title>
        <authorList>
            <consortium name="US DOE Joint Genome Institute (JGI-PGF)"/>
            <person name="Walter F."/>
            <person name="Albersmeier A."/>
            <person name="Kalinowski J."/>
            <person name="Ruckert C."/>
        </authorList>
    </citation>
    <scope>NUCLEOTIDE SEQUENCE</scope>
    <source>
        <strain evidence="5">CGMCC 1.12360</strain>
    </source>
</reference>
<dbReference type="InterPro" id="IPR044872">
    <property type="entry name" value="CcmK/CsoS1_BMC"/>
</dbReference>
<dbReference type="Proteomes" id="UP000602050">
    <property type="component" value="Unassembled WGS sequence"/>
</dbReference>
<comment type="caution">
    <text evidence="5">The sequence shown here is derived from an EMBL/GenBank/DDBJ whole genome shotgun (WGS) entry which is preliminary data.</text>
</comment>
<dbReference type="InterPro" id="IPR037233">
    <property type="entry name" value="CcmK-like_sf"/>
</dbReference>
<comment type="subcellular location">
    <subcellularLocation>
        <location evidence="1">Bacterial microcompartment</location>
    </subcellularLocation>
</comment>
<proteinExistence type="inferred from homology"/>
<dbReference type="PANTHER" id="PTHR33941:SF11">
    <property type="entry name" value="BACTERIAL MICROCOMPARTMENT SHELL PROTEIN PDUJ"/>
    <property type="match status" value="1"/>
</dbReference>
<keyword evidence="6" id="KW-1185">Reference proteome</keyword>
<keyword evidence="2" id="KW-1283">Bacterial microcompartment</keyword>
<gene>
    <name evidence="5" type="ORF">GCM10010978_16620</name>
</gene>
<dbReference type="SUPFAM" id="SSF143414">
    <property type="entry name" value="CcmK-like"/>
    <property type="match status" value="1"/>
</dbReference>
<evidence type="ECO:0000256" key="1">
    <source>
        <dbReference type="ARBA" id="ARBA00024322"/>
    </source>
</evidence>
<accession>A0A8J2TLS4</accession>
<dbReference type="Pfam" id="PF00936">
    <property type="entry name" value="BMC"/>
    <property type="match status" value="1"/>
</dbReference>
<evidence type="ECO:0000259" key="4">
    <source>
        <dbReference type="PROSITE" id="PS51930"/>
    </source>
</evidence>
<comment type="similarity">
    <text evidence="3">Belongs to the bacterial microcompartments protein family.</text>
</comment>
<evidence type="ECO:0000256" key="2">
    <source>
        <dbReference type="ARBA" id="ARBA00024446"/>
    </source>
</evidence>
<dbReference type="SMART" id="SM00877">
    <property type="entry name" value="BMC"/>
    <property type="match status" value="1"/>
</dbReference>
<protein>
    <recommendedName>
        <fullName evidence="4">BMC domain-containing protein</fullName>
    </recommendedName>
</protein>
<dbReference type="RefSeq" id="WP_188391929.1">
    <property type="nucleotide sequence ID" value="NZ_BMEV01000026.1"/>
</dbReference>
<evidence type="ECO:0000313" key="6">
    <source>
        <dbReference type="Proteomes" id="UP000602050"/>
    </source>
</evidence>
<dbReference type="InterPro" id="IPR050575">
    <property type="entry name" value="BMC_shell"/>
</dbReference>
<feature type="domain" description="BMC" evidence="4">
    <location>
        <begin position="4"/>
        <end position="88"/>
    </location>
</feature>
<dbReference type="GO" id="GO:0031469">
    <property type="term" value="C:bacterial microcompartment"/>
    <property type="evidence" value="ECO:0007669"/>
    <property type="project" value="UniProtKB-SubCell"/>
</dbReference>
<reference evidence="5" key="2">
    <citation type="submission" date="2020-09" db="EMBL/GenBank/DDBJ databases">
        <authorList>
            <person name="Sun Q."/>
            <person name="Zhou Y."/>
        </authorList>
    </citation>
    <scope>NUCLEOTIDE SEQUENCE</scope>
    <source>
        <strain evidence="5">CGMCC 1.12360</strain>
    </source>
</reference>
<dbReference type="InterPro" id="IPR000249">
    <property type="entry name" value="BMC_dom"/>
</dbReference>
<organism evidence="5 6">
    <name type="scientific">Compostibacillus humi</name>
    <dbReference type="NCBI Taxonomy" id="1245525"/>
    <lineage>
        <taxon>Bacteria</taxon>
        <taxon>Bacillati</taxon>
        <taxon>Bacillota</taxon>
        <taxon>Bacilli</taxon>
        <taxon>Bacillales</taxon>
        <taxon>Bacillaceae</taxon>
        <taxon>Compostibacillus</taxon>
    </lineage>
</organism>
<evidence type="ECO:0000313" key="5">
    <source>
        <dbReference type="EMBL" id="GFZ75645.1"/>
    </source>
</evidence>
<dbReference type="PROSITE" id="PS51930">
    <property type="entry name" value="BMC_2"/>
    <property type="match status" value="1"/>
</dbReference>
<dbReference type="EMBL" id="BMEV01000026">
    <property type="protein sequence ID" value="GFZ75645.1"/>
    <property type="molecule type" value="Genomic_DNA"/>
</dbReference>
<dbReference type="CDD" id="cd07045">
    <property type="entry name" value="BMC_CcmK_like"/>
    <property type="match status" value="1"/>
</dbReference>
<dbReference type="PANTHER" id="PTHR33941">
    <property type="entry name" value="PROPANEDIOL UTILIZATION PROTEIN PDUA"/>
    <property type="match status" value="1"/>
</dbReference>
<sequence>MGNAWGFIETRGLAASLEITDRMLKCAPVMIKMKTSGDSALTTIIIEGETAAVQMAITEGIKQAKMKENIVAYTVMHRPVLEETGLLK</sequence>
<dbReference type="Gene3D" id="3.30.70.1710">
    <property type="match status" value="1"/>
</dbReference>
<name>A0A8J2TLS4_9BACI</name>
<evidence type="ECO:0000256" key="3">
    <source>
        <dbReference type="PROSITE-ProRule" id="PRU01278"/>
    </source>
</evidence>
<dbReference type="AlphaFoldDB" id="A0A8J2TLS4"/>